<keyword evidence="2" id="KW-1185">Reference proteome</keyword>
<dbReference type="AlphaFoldDB" id="A0A482XI14"/>
<organism evidence="1 2">
    <name type="scientific">Laodelphax striatellus</name>
    <name type="common">Small brown planthopper</name>
    <name type="synonym">Delphax striatella</name>
    <dbReference type="NCBI Taxonomy" id="195883"/>
    <lineage>
        <taxon>Eukaryota</taxon>
        <taxon>Metazoa</taxon>
        <taxon>Ecdysozoa</taxon>
        <taxon>Arthropoda</taxon>
        <taxon>Hexapoda</taxon>
        <taxon>Insecta</taxon>
        <taxon>Pterygota</taxon>
        <taxon>Neoptera</taxon>
        <taxon>Paraneoptera</taxon>
        <taxon>Hemiptera</taxon>
        <taxon>Auchenorrhyncha</taxon>
        <taxon>Fulgoroidea</taxon>
        <taxon>Delphacidae</taxon>
        <taxon>Criomorphinae</taxon>
        <taxon>Laodelphax</taxon>
    </lineage>
</organism>
<dbReference type="Proteomes" id="UP000291343">
    <property type="component" value="Unassembled WGS sequence"/>
</dbReference>
<name>A0A482XI14_LAOST</name>
<dbReference type="EMBL" id="QKKF02009244">
    <property type="protein sequence ID" value="RZF45412.1"/>
    <property type="molecule type" value="Genomic_DNA"/>
</dbReference>
<dbReference type="InParanoid" id="A0A482XI14"/>
<comment type="caution">
    <text evidence="1">The sequence shown here is derived from an EMBL/GenBank/DDBJ whole genome shotgun (WGS) entry which is preliminary data.</text>
</comment>
<accession>A0A482XI14</accession>
<sequence>MSSNSRMRFWTRKKRRANCSKTVEFPALSEVGKAERGERGLTDTYLLQRASPVVSPAGVAQLQTPEQPTATPSLVGLVARAPQRHATPTDCRCTHFSRRRRAGNPLVSRQPLSDCV</sequence>
<evidence type="ECO:0000313" key="2">
    <source>
        <dbReference type="Proteomes" id="UP000291343"/>
    </source>
</evidence>
<proteinExistence type="predicted"/>
<gene>
    <name evidence="1" type="ORF">LSTR_LSTR002855</name>
</gene>
<protein>
    <submittedName>
        <fullName evidence="1">Uncharacterized protein</fullName>
    </submittedName>
</protein>
<reference evidence="1 2" key="1">
    <citation type="journal article" date="2017" name="Gigascience">
        <title>Genome sequence of the small brown planthopper, Laodelphax striatellus.</title>
        <authorList>
            <person name="Zhu J."/>
            <person name="Jiang F."/>
            <person name="Wang X."/>
            <person name="Yang P."/>
            <person name="Bao Y."/>
            <person name="Zhao W."/>
            <person name="Wang W."/>
            <person name="Lu H."/>
            <person name="Wang Q."/>
            <person name="Cui N."/>
            <person name="Li J."/>
            <person name="Chen X."/>
            <person name="Luo L."/>
            <person name="Yu J."/>
            <person name="Kang L."/>
            <person name="Cui F."/>
        </authorList>
    </citation>
    <scope>NUCLEOTIDE SEQUENCE [LARGE SCALE GENOMIC DNA]</scope>
    <source>
        <strain evidence="1">Lst14</strain>
    </source>
</reference>
<evidence type="ECO:0000313" key="1">
    <source>
        <dbReference type="EMBL" id="RZF45412.1"/>
    </source>
</evidence>